<keyword evidence="2" id="KW-1133">Transmembrane helix</keyword>
<reference evidence="4 5" key="1">
    <citation type="submission" date="2021-07" db="EMBL/GenBank/DDBJ databases">
        <title>Sphingomonas sp.</title>
        <authorList>
            <person name="Feng G."/>
            <person name="Li J."/>
            <person name="Pan M."/>
        </authorList>
    </citation>
    <scope>NUCLEOTIDE SEQUENCE [LARGE SCALE GENOMIC DNA]</scope>
    <source>
        <strain evidence="4 5">RRHST34</strain>
    </source>
</reference>
<dbReference type="SUPFAM" id="SSF46894">
    <property type="entry name" value="C-terminal effector domain of the bipartite response regulators"/>
    <property type="match status" value="1"/>
</dbReference>
<dbReference type="InterPro" id="IPR036388">
    <property type="entry name" value="WH-like_DNA-bd_sf"/>
</dbReference>
<dbReference type="InterPro" id="IPR000792">
    <property type="entry name" value="Tscrpt_reg_LuxR_C"/>
</dbReference>
<dbReference type="Pfam" id="PF00196">
    <property type="entry name" value="GerE"/>
    <property type="match status" value="1"/>
</dbReference>
<evidence type="ECO:0000313" key="5">
    <source>
        <dbReference type="Proteomes" id="UP000759103"/>
    </source>
</evidence>
<comment type="caution">
    <text evidence="4">The sequence shown here is derived from an EMBL/GenBank/DDBJ whole genome shotgun (WGS) entry which is preliminary data.</text>
</comment>
<organism evidence="4 5">
    <name type="scientific">Sphingomonas citri</name>
    <dbReference type="NCBI Taxonomy" id="2862499"/>
    <lineage>
        <taxon>Bacteria</taxon>
        <taxon>Pseudomonadati</taxon>
        <taxon>Pseudomonadota</taxon>
        <taxon>Alphaproteobacteria</taxon>
        <taxon>Sphingomonadales</taxon>
        <taxon>Sphingomonadaceae</taxon>
        <taxon>Sphingomonas</taxon>
    </lineage>
</organism>
<accession>A0ABS7BPT5</accession>
<protein>
    <submittedName>
        <fullName evidence="4">Helix-turn-helix domain-containing protein</fullName>
    </submittedName>
</protein>
<evidence type="ECO:0000256" key="1">
    <source>
        <dbReference type="SAM" id="MobiDB-lite"/>
    </source>
</evidence>
<feature type="transmembrane region" description="Helical" evidence="2">
    <location>
        <begin position="148"/>
        <end position="169"/>
    </location>
</feature>
<proteinExistence type="predicted"/>
<feature type="compositionally biased region" description="Low complexity" evidence="1">
    <location>
        <begin position="107"/>
        <end position="129"/>
    </location>
</feature>
<dbReference type="CDD" id="cd06170">
    <property type="entry name" value="LuxR_C_like"/>
    <property type="match status" value="1"/>
</dbReference>
<keyword evidence="5" id="KW-1185">Reference proteome</keyword>
<dbReference type="Proteomes" id="UP000759103">
    <property type="component" value="Unassembled WGS sequence"/>
</dbReference>
<dbReference type="InterPro" id="IPR016032">
    <property type="entry name" value="Sig_transdc_resp-reg_C-effctor"/>
</dbReference>
<keyword evidence="2" id="KW-0472">Membrane</keyword>
<evidence type="ECO:0000259" key="3">
    <source>
        <dbReference type="PROSITE" id="PS50043"/>
    </source>
</evidence>
<evidence type="ECO:0000313" key="4">
    <source>
        <dbReference type="EMBL" id="MBW6531616.1"/>
    </source>
</evidence>
<sequence>MVDDLVRALSHLGTMSPDRFAKLTTRQRECLRLYHQRYRVKEIARALAISENTASGYLTEATALLGVGGRPAAAAALAAHEAAHPEARGRFSVGDPAPLPAAEPSQPGDDAPAPAAAAGTGAPTHAPAAPWLPFRKGDGNDLTVAQRLFWLGAIIFGLVTGFGLFALFVRTLSDVVAQLAR</sequence>
<name>A0ABS7BPT5_9SPHN</name>
<gene>
    <name evidence="4" type="ORF">KZ820_12805</name>
</gene>
<feature type="region of interest" description="Disordered" evidence="1">
    <location>
        <begin position="87"/>
        <end position="132"/>
    </location>
</feature>
<dbReference type="PROSITE" id="PS50043">
    <property type="entry name" value="HTH_LUXR_2"/>
    <property type="match status" value="1"/>
</dbReference>
<keyword evidence="2" id="KW-0812">Transmembrane</keyword>
<feature type="domain" description="HTH luxR-type" evidence="3">
    <location>
        <begin position="16"/>
        <end position="81"/>
    </location>
</feature>
<dbReference type="EMBL" id="JAHXZN010000004">
    <property type="protein sequence ID" value="MBW6531616.1"/>
    <property type="molecule type" value="Genomic_DNA"/>
</dbReference>
<dbReference type="RefSeq" id="WP_219749010.1">
    <property type="nucleotide sequence ID" value="NZ_JAHXZN010000004.1"/>
</dbReference>
<evidence type="ECO:0000256" key="2">
    <source>
        <dbReference type="SAM" id="Phobius"/>
    </source>
</evidence>
<dbReference type="SMART" id="SM00421">
    <property type="entry name" value="HTH_LUXR"/>
    <property type="match status" value="1"/>
</dbReference>
<dbReference type="Gene3D" id="1.10.10.10">
    <property type="entry name" value="Winged helix-like DNA-binding domain superfamily/Winged helix DNA-binding domain"/>
    <property type="match status" value="1"/>
</dbReference>